<organism evidence="1 2">
    <name type="scientific">Pontixanthobacter aestiaquae</name>
    <dbReference type="NCBI Taxonomy" id="1509367"/>
    <lineage>
        <taxon>Bacteria</taxon>
        <taxon>Pseudomonadati</taxon>
        <taxon>Pseudomonadota</taxon>
        <taxon>Alphaproteobacteria</taxon>
        <taxon>Sphingomonadales</taxon>
        <taxon>Erythrobacteraceae</taxon>
        <taxon>Pontixanthobacter</taxon>
    </lineage>
</organism>
<dbReference type="Proteomes" id="UP000460290">
    <property type="component" value="Unassembled WGS sequence"/>
</dbReference>
<proteinExistence type="predicted"/>
<gene>
    <name evidence="1" type="ORF">GRI35_02995</name>
</gene>
<dbReference type="EMBL" id="WTYZ01000001">
    <property type="protein sequence ID" value="MXO82342.1"/>
    <property type="molecule type" value="Genomic_DNA"/>
</dbReference>
<name>A0A844Z4R9_9SPHN</name>
<comment type="caution">
    <text evidence="1">The sequence shown here is derived from an EMBL/GenBank/DDBJ whole genome shotgun (WGS) entry which is preliminary data.</text>
</comment>
<dbReference type="OrthoDB" id="7427275at2"/>
<sequence>MSAELEKLNRFIADWREPLESQADVLFEARMRDTPPGIHTEIADSLVESLGLTPIGVNWEMLDDAADRDEPRSAVAAFCDALSNNMVFSSTKWLGEGKAAQCYSDFVGSFKHYNRTILTNRLEWGWNPISQATLEWAFIGFDDRKIALLLLTAED</sequence>
<protein>
    <submittedName>
        <fullName evidence="1">Uncharacterized protein</fullName>
    </submittedName>
</protein>
<evidence type="ECO:0000313" key="2">
    <source>
        <dbReference type="Proteomes" id="UP000460290"/>
    </source>
</evidence>
<dbReference type="AlphaFoldDB" id="A0A844Z4R9"/>
<reference evidence="1 2" key="1">
    <citation type="submission" date="2019-12" db="EMBL/GenBank/DDBJ databases">
        <title>Genomic-based taxomic classification of the family Erythrobacteraceae.</title>
        <authorList>
            <person name="Xu L."/>
        </authorList>
    </citation>
    <scope>NUCLEOTIDE SEQUENCE [LARGE SCALE GENOMIC DNA]</scope>
    <source>
        <strain evidence="1 2">KCTC 42006</strain>
    </source>
</reference>
<accession>A0A844Z4R9</accession>
<keyword evidence="2" id="KW-1185">Reference proteome</keyword>
<dbReference type="RefSeq" id="WP_160612742.1">
    <property type="nucleotide sequence ID" value="NZ_JAUFQM010000001.1"/>
</dbReference>
<evidence type="ECO:0000313" key="1">
    <source>
        <dbReference type="EMBL" id="MXO82342.1"/>
    </source>
</evidence>